<dbReference type="STRING" id="371042.NG99_19340"/>
<accession>A0A0A3YVX2</accession>
<dbReference type="eggNOG" id="ENOG5030T7A">
    <property type="taxonomic scope" value="Bacteria"/>
</dbReference>
<comment type="caution">
    <text evidence="1">The sequence shown here is derived from an EMBL/GenBank/DDBJ whole genome shotgun (WGS) entry which is preliminary data.</text>
</comment>
<name>A0A0A3YVX2_9GAMM</name>
<sequence>MSTIHFRIDEEIKRLAMQAAERKRMTLTELMRQRAEELAAEELKMQGSAQDEWLEQEIQQAFTRYDAGKTVFISDDEMTDSMDELKAKAARGEL</sequence>
<reference evidence="1 2" key="1">
    <citation type="submission" date="2014-10" db="EMBL/GenBank/DDBJ databases">
        <title>Genome sequence of Erwinia typographi M043b.</title>
        <authorList>
            <person name="Chan K.-G."/>
            <person name="Tan W.-S."/>
        </authorList>
    </citation>
    <scope>NUCLEOTIDE SEQUENCE [LARGE SCALE GENOMIC DNA]</scope>
    <source>
        <strain evidence="1 2">M043b</strain>
    </source>
</reference>
<protein>
    <submittedName>
        <fullName evidence="1">Damage-inducible protein J</fullName>
    </submittedName>
</protein>
<evidence type="ECO:0000313" key="1">
    <source>
        <dbReference type="EMBL" id="KGT89486.1"/>
    </source>
</evidence>
<dbReference type="RefSeq" id="WP_034896524.1">
    <property type="nucleotide sequence ID" value="NZ_JRUQ01000055.1"/>
</dbReference>
<dbReference type="Proteomes" id="UP000030351">
    <property type="component" value="Unassembled WGS sequence"/>
</dbReference>
<dbReference type="OrthoDB" id="6485518at2"/>
<keyword evidence="2" id="KW-1185">Reference proteome</keyword>
<organism evidence="1 2">
    <name type="scientific">Erwinia typographi</name>
    <dbReference type="NCBI Taxonomy" id="371042"/>
    <lineage>
        <taxon>Bacteria</taxon>
        <taxon>Pseudomonadati</taxon>
        <taxon>Pseudomonadota</taxon>
        <taxon>Gammaproteobacteria</taxon>
        <taxon>Enterobacterales</taxon>
        <taxon>Erwiniaceae</taxon>
        <taxon>Erwinia</taxon>
    </lineage>
</organism>
<dbReference type="EMBL" id="JRUQ01000055">
    <property type="protein sequence ID" value="KGT89486.1"/>
    <property type="molecule type" value="Genomic_DNA"/>
</dbReference>
<evidence type="ECO:0000313" key="2">
    <source>
        <dbReference type="Proteomes" id="UP000030351"/>
    </source>
</evidence>
<gene>
    <name evidence="1" type="ORF">NG99_19340</name>
</gene>
<proteinExistence type="predicted"/>
<dbReference type="AlphaFoldDB" id="A0A0A3YVX2"/>